<evidence type="ECO:0000256" key="2">
    <source>
        <dbReference type="ARBA" id="ARBA00011977"/>
    </source>
</evidence>
<evidence type="ECO:0000256" key="3">
    <source>
        <dbReference type="ARBA" id="ARBA00022603"/>
    </source>
</evidence>
<comment type="caution">
    <text evidence="8">The sequence shown here is derived from an EMBL/GenBank/DDBJ whole genome shotgun (WGS) entry which is preliminary data.</text>
</comment>
<keyword evidence="4" id="KW-0808">Transferase</keyword>
<protein>
    <recommendedName>
        <fullName evidence="2">tRNA (guanine(46)-N(7))-methyltransferase</fullName>
        <ecNumber evidence="2">2.1.1.33</ecNumber>
    </recommendedName>
</protein>
<evidence type="ECO:0000256" key="5">
    <source>
        <dbReference type="ARBA" id="ARBA00022691"/>
    </source>
</evidence>
<evidence type="ECO:0000256" key="1">
    <source>
        <dbReference type="ARBA" id="ARBA00000142"/>
    </source>
</evidence>
<keyword evidence="9" id="KW-1185">Reference proteome</keyword>
<dbReference type="PANTHER" id="PTHR23417:SF21">
    <property type="entry name" value="TRNA (GUANINE-N(7)-)-METHYLTRANSFERASE"/>
    <property type="match status" value="1"/>
</dbReference>
<feature type="domain" description="Zinc finger CCCH-type TRM13" evidence="7">
    <location>
        <begin position="59"/>
        <end position="84"/>
    </location>
</feature>
<dbReference type="EC" id="2.1.1.33" evidence="2"/>
<evidence type="ECO:0000256" key="4">
    <source>
        <dbReference type="ARBA" id="ARBA00022679"/>
    </source>
</evidence>
<dbReference type="InterPro" id="IPR003358">
    <property type="entry name" value="tRNA_(Gua-N-7)_MeTrfase_Trmb"/>
</dbReference>
<accession>A0AAD5UGI3</accession>
<dbReference type="PROSITE" id="PS51625">
    <property type="entry name" value="SAM_MT_TRMB"/>
    <property type="match status" value="1"/>
</dbReference>
<keyword evidence="3" id="KW-0489">Methyltransferase</keyword>
<reference evidence="8" key="1">
    <citation type="submission" date="2020-05" db="EMBL/GenBank/DDBJ databases">
        <title>Phylogenomic resolution of chytrid fungi.</title>
        <authorList>
            <person name="Stajich J.E."/>
            <person name="Amses K."/>
            <person name="Simmons R."/>
            <person name="Seto K."/>
            <person name="Myers J."/>
            <person name="Bonds A."/>
            <person name="Quandt C.A."/>
            <person name="Barry K."/>
            <person name="Liu P."/>
            <person name="Grigoriev I."/>
            <person name="Longcore J.E."/>
            <person name="James T.Y."/>
        </authorList>
    </citation>
    <scope>NUCLEOTIDE SEQUENCE</scope>
    <source>
        <strain evidence="8">PLAUS21</strain>
    </source>
</reference>
<evidence type="ECO:0000259" key="7">
    <source>
        <dbReference type="Pfam" id="PF11722"/>
    </source>
</evidence>
<proteinExistence type="predicted"/>
<dbReference type="InterPro" id="IPR029063">
    <property type="entry name" value="SAM-dependent_MTases_sf"/>
</dbReference>
<evidence type="ECO:0000313" key="9">
    <source>
        <dbReference type="Proteomes" id="UP001210925"/>
    </source>
</evidence>
<dbReference type="EMBL" id="JADGKB010000084">
    <property type="protein sequence ID" value="KAJ3254513.1"/>
    <property type="molecule type" value="Genomic_DNA"/>
</dbReference>
<dbReference type="Pfam" id="PF11722">
    <property type="entry name" value="zf-TRM13_CCCH"/>
    <property type="match status" value="1"/>
</dbReference>
<dbReference type="InterPro" id="IPR021721">
    <property type="entry name" value="Znf_CCCH-type_TRM13"/>
</dbReference>
<dbReference type="GO" id="GO:0043527">
    <property type="term" value="C:tRNA methyltransferase complex"/>
    <property type="evidence" value="ECO:0007669"/>
    <property type="project" value="TreeGrafter"/>
</dbReference>
<evidence type="ECO:0000256" key="6">
    <source>
        <dbReference type="ARBA" id="ARBA00022694"/>
    </source>
</evidence>
<sequence length="398" mass="45550">MEEKLKELEGMVLQWKEQFTSENNREPTGADFPKEILDYKNEMLELYKTLAPPPTLGGCTHFIKRKQRYCSRQATIGTGFCSTHRDAQVLEPVNLTTTAIESTTTAKKKNLKRPPKRMLNPFFVNEVLSAPDWTKIYDDITKPLCLDIGCAKGGYIQQLRNSCRANSGTNNPIWRQLWNFLGIELFGTLADAANRTEQERYNSSEEKFKDLYYIGANINNSLMSLEIPNLQRVTFLFPDPWSCGTTKVKNKKRRVMSKEFATNLAKLLAPGAEVYFASDWHELALDIRNHLLSTNCFDIPCSSEPLDKTPKAICPYPYVPTLTAQELLSLHEKVDQESAKKRLIDTQKNFEKSLIENSTELWLSGIPFGGVMTERDLVCENQWRTVYRLVVVRNKNSI</sequence>
<organism evidence="8 9">
    <name type="scientific">Boothiomyces macroporosus</name>
    <dbReference type="NCBI Taxonomy" id="261099"/>
    <lineage>
        <taxon>Eukaryota</taxon>
        <taxon>Fungi</taxon>
        <taxon>Fungi incertae sedis</taxon>
        <taxon>Chytridiomycota</taxon>
        <taxon>Chytridiomycota incertae sedis</taxon>
        <taxon>Chytridiomycetes</taxon>
        <taxon>Rhizophydiales</taxon>
        <taxon>Terramycetaceae</taxon>
        <taxon>Boothiomyces</taxon>
    </lineage>
</organism>
<dbReference type="Pfam" id="PF02390">
    <property type="entry name" value="Methyltransf_4"/>
    <property type="match status" value="1"/>
</dbReference>
<dbReference type="GO" id="GO:0008176">
    <property type="term" value="F:tRNA (guanine(46)-N7)-methyltransferase activity"/>
    <property type="evidence" value="ECO:0007669"/>
    <property type="project" value="UniProtKB-EC"/>
</dbReference>
<dbReference type="PANTHER" id="PTHR23417">
    <property type="entry name" value="3-DEOXY-D-MANNO-OCTULOSONIC-ACID TRANSFERASE/TRNA GUANINE-N 7 - -METHYLTRANSFERASE"/>
    <property type="match status" value="1"/>
</dbReference>
<comment type="catalytic activity">
    <reaction evidence="1">
        <text>guanosine(46) in tRNA + S-adenosyl-L-methionine = N(7)-methylguanosine(46) in tRNA + S-adenosyl-L-homocysteine</text>
        <dbReference type="Rhea" id="RHEA:42708"/>
        <dbReference type="Rhea" id="RHEA-COMP:10188"/>
        <dbReference type="Rhea" id="RHEA-COMP:10189"/>
        <dbReference type="ChEBI" id="CHEBI:57856"/>
        <dbReference type="ChEBI" id="CHEBI:59789"/>
        <dbReference type="ChEBI" id="CHEBI:74269"/>
        <dbReference type="ChEBI" id="CHEBI:74480"/>
        <dbReference type="EC" id="2.1.1.33"/>
    </reaction>
</comment>
<dbReference type="Proteomes" id="UP001210925">
    <property type="component" value="Unassembled WGS sequence"/>
</dbReference>
<dbReference type="Gene3D" id="3.40.50.150">
    <property type="entry name" value="Vaccinia Virus protein VP39"/>
    <property type="match status" value="1"/>
</dbReference>
<keyword evidence="5" id="KW-0949">S-adenosyl-L-methionine</keyword>
<name>A0AAD5UGI3_9FUNG</name>
<gene>
    <name evidence="8" type="ORF">HK103_007149</name>
</gene>
<dbReference type="SUPFAM" id="SSF53335">
    <property type="entry name" value="S-adenosyl-L-methionine-dependent methyltransferases"/>
    <property type="match status" value="1"/>
</dbReference>
<dbReference type="AlphaFoldDB" id="A0AAD5UGI3"/>
<keyword evidence="6" id="KW-0819">tRNA processing</keyword>
<evidence type="ECO:0000313" key="8">
    <source>
        <dbReference type="EMBL" id="KAJ3254513.1"/>
    </source>
</evidence>